<gene>
    <name evidence="1" type="ORF">GU334_03955</name>
</gene>
<evidence type="ECO:0000313" key="2">
    <source>
        <dbReference type="Proteomes" id="UP000501558"/>
    </source>
</evidence>
<name>A0AAE6YLA4_9LACT</name>
<dbReference type="AlphaFoldDB" id="A0AAE6YLA4"/>
<evidence type="ECO:0000313" key="1">
    <source>
        <dbReference type="EMBL" id="QIW58105.1"/>
    </source>
</evidence>
<protein>
    <submittedName>
        <fullName evidence="1">Uncharacterized protein</fullName>
    </submittedName>
</protein>
<proteinExistence type="predicted"/>
<dbReference type="Proteomes" id="UP000501558">
    <property type="component" value="Chromosome"/>
</dbReference>
<organism evidence="1 2">
    <name type="scientific">Pseudolactococcus raffinolactis</name>
    <dbReference type="NCBI Taxonomy" id="1366"/>
    <lineage>
        <taxon>Bacteria</taxon>
        <taxon>Bacillati</taxon>
        <taxon>Bacillota</taxon>
        <taxon>Bacilli</taxon>
        <taxon>Lactobacillales</taxon>
        <taxon>Streptococcaceae</taxon>
        <taxon>Pseudolactococcus</taxon>
    </lineage>
</organism>
<reference evidence="1 2" key="1">
    <citation type="submission" date="2019-12" db="EMBL/GenBank/DDBJ databases">
        <title>Whole genome sequences of Lactococcus raffinolactis strains isolated from sewage.</title>
        <authorList>
            <person name="Ybazeta G."/>
            <person name="Ross M."/>
            <person name="Brabant-Kirwan D."/>
            <person name="Saleh M."/>
            <person name="Dillon J.A."/>
            <person name="Splinter K."/>
            <person name="Nokhbeh R."/>
        </authorList>
    </citation>
    <scope>NUCLEOTIDE SEQUENCE [LARGE SCALE GENOMIC DNA]</scope>
    <source>
        <strain evidence="1 2">Lr_19_14</strain>
    </source>
</reference>
<dbReference type="RefSeq" id="WP_167841187.1">
    <property type="nucleotide sequence ID" value="NZ_CP047628.1"/>
</dbReference>
<sequence length="59" mass="6387">MIDEILGQAKERQLSGLKKGTLPLQSLDCNGDGKETNSKLAELANTSTATVQRMKKVKV</sequence>
<dbReference type="EMBL" id="CP047628">
    <property type="protein sequence ID" value="QIW58105.1"/>
    <property type="molecule type" value="Genomic_DNA"/>
</dbReference>
<accession>A0AAE6YLA4</accession>
<keyword evidence="2" id="KW-1185">Reference proteome</keyword>